<organism evidence="2 3">
    <name type="scientific">Rubroshorea leprosula</name>
    <dbReference type="NCBI Taxonomy" id="152421"/>
    <lineage>
        <taxon>Eukaryota</taxon>
        <taxon>Viridiplantae</taxon>
        <taxon>Streptophyta</taxon>
        <taxon>Embryophyta</taxon>
        <taxon>Tracheophyta</taxon>
        <taxon>Spermatophyta</taxon>
        <taxon>Magnoliopsida</taxon>
        <taxon>eudicotyledons</taxon>
        <taxon>Gunneridae</taxon>
        <taxon>Pentapetalae</taxon>
        <taxon>rosids</taxon>
        <taxon>malvids</taxon>
        <taxon>Malvales</taxon>
        <taxon>Dipterocarpaceae</taxon>
        <taxon>Rubroshorea</taxon>
    </lineage>
</organism>
<evidence type="ECO:0000256" key="1">
    <source>
        <dbReference type="SAM" id="MobiDB-lite"/>
    </source>
</evidence>
<dbReference type="AlphaFoldDB" id="A0AAV5LJX7"/>
<reference evidence="2 3" key="1">
    <citation type="journal article" date="2021" name="Commun. Biol.">
        <title>The genome of Shorea leprosula (Dipterocarpaceae) highlights the ecological relevance of drought in aseasonal tropical rainforests.</title>
        <authorList>
            <person name="Ng K.K.S."/>
            <person name="Kobayashi M.J."/>
            <person name="Fawcett J.A."/>
            <person name="Hatakeyama M."/>
            <person name="Paape T."/>
            <person name="Ng C.H."/>
            <person name="Ang C.C."/>
            <person name="Tnah L.H."/>
            <person name="Lee C.T."/>
            <person name="Nishiyama T."/>
            <person name="Sese J."/>
            <person name="O'Brien M.J."/>
            <person name="Copetti D."/>
            <person name="Mohd Noor M.I."/>
            <person name="Ong R.C."/>
            <person name="Putra M."/>
            <person name="Sireger I.Z."/>
            <person name="Indrioko S."/>
            <person name="Kosugi Y."/>
            <person name="Izuno A."/>
            <person name="Isagi Y."/>
            <person name="Lee S.L."/>
            <person name="Shimizu K.K."/>
        </authorList>
    </citation>
    <scope>NUCLEOTIDE SEQUENCE [LARGE SCALE GENOMIC DNA]</scope>
    <source>
        <strain evidence="2">214</strain>
    </source>
</reference>
<proteinExistence type="predicted"/>
<gene>
    <name evidence="2" type="ORF">SLEP1_g45470</name>
</gene>
<feature type="compositionally biased region" description="Low complexity" evidence="1">
    <location>
        <begin position="1"/>
        <end position="31"/>
    </location>
</feature>
<comment type="caution">
    <text evidence="2">The sequence shown here is derived from an EMBL/GenBank/DDBJ whole genome shotgun (WGS) entry which is preliminary data.</text>
</comment>
<keyword evidence="3" id="KW-1185">Reference proteome</keyword>
<protein>
    <submittedName>
        <fullName evidence="2">Uncharacterized protein</fullName>
    </submittedName>
</protein>
<dbReference type="Proteomes" id="UP001054252">
    <property type="component" value="Unassembled WGS sequence"/>
</dbReference>
<dbReference type="EMBL" id="BPVZ01000122">
    <property type="protein sequence ID" value="GKV37439.1"/>
    <property type="molecule type" value="Genomic_DNA"/>
</dbReference>
<evidence type="ECO:0000313" key="3">
    <source>
        <dbReference type="Proteomes" id="UP001054252"/>
    </source>
</evidence>
<name>A0AAV5LJX7_9ROSI</name>
<sequence length="64" mass="6168">MVEGNPTGMSTGPAGPGSASPSPSPRMAGMGIPAGIFDGGQILPPVPVPHGECGSPRGSPFPTN</sequence>
<accession>A0AAV5LJX7</accession>
<feature type="region of interest" description="Disordered" evidence="1">
    <location>
        <begin position="1"/>
        <end position="64"/>
    </location>
</feature>
<evidence type="ECO:0000313" key="2">
    <source>
        <dbReference type="EMBL" id="GKV37439.1"/>
    </source>
</evidence>